<reference evidence="1 2" key="1">
    <citation type="submission" date="2015-10" db="EMBL/GenBank/DDBJ databases">
        <title>Complete Genome Sequence of the Pseudomonas phage YMC11/02/R656_PAE_BP.</title>
        <authorList>
            <person name="Jeon J."/>
            <person name="Yong D."/>
            <person name="Lee K."/>
        </authorList>
    </citation>
    <scope>NUCLEOTIDE SEQUENCE [LARGE SCALE GENOMIC DNA]</scope>
</reference>
<dbReference type="GeneID" id="26516074"/>
<evidence type="ECO:0000313" key="2">
    <source>
        <dbReference type="Proteomes" id="UP000201818"/>
    </source>
</evidence>
<accession>A0A0S2SYB6</accession>
<protein>
    <submittedName>
        <fullName evidence="1">Uncharacterized protein</fullName>
    </submittedName>
</protein>
<gene>
    <name evidence="1" type="ORF">BPPAER656_00210</name>
</gene>
<organism evidence="1 2">
    <name type="scientific">Pseudomonas phage YMC11/02/R656</name>
    <dbReference type="NCBI Taxonomy" id="1755689"/>
    <lineage>
        <taxon>Viruses</taxon>
        <taxon>Duplodnaviria</taxon>
        <taxon>Heunggongvirae</taxon>
        <taxon>Uroviricota</taxon>
        <taxon>Caudoviricetes</taxon>
        <taxon>Bugaksanvirus</taxon>
        <taxon>Bugaksanvirus R656</taxon>
    </lineage>
</organism>
<evidence type="ECO:0000313" key="1">
    <source>
        <dbReference type="EMBL" id="ALP47842.1"/>
    </source>
</evidence>
<dbReference type="Proteomes" id="UP000201818">
    <property type="component" value="Segment"/>
</dbReference>
<dbReference type="EMBL" id="KT968831">
    <property type="protein sequence ID" value="ALP47842.1"/>
    <property type="molecule type" value="Genomic_DNA"/>
</dbReference>
<sequence>MSLHEHGCFADSYQVRHINAQCVVGKVFRHKPTNRRYIAVLEAGGSVELQETSGHSTYTSIEALGNAEVWEAVK</sequence>
<dbReference type="RefSeq" id="YP_009187418.1">
    <property type="nucleotide sequence ID" value="NC_028657.1"/>
</dbReference>
<proteinExistence type="predicted"/>
<name>A0A0S2SYB6_9CAUD</name>
<dbReference type="KEGG" id="vg:26516074"/>
<keyword evidence="2" id="KW-1185">Reference proteome</keyword>